<dbReference type="InterPro" id="IPR014284">
    <property type="entry name" value="RNA_pol_sigma-70_dom"/>
</dbReference>
<keyword evidence="4" id="KW-0238">DNA-binding</keyword>
<feature type="domain" description="RNA polymerase sigma-70 region 2" evidence="6">
    <location>
        <begin position="21"/>
        <end position="82"/>
    </location>
</feature>
<dbReference type="InterPro" id="IPR013249">
    <property type="entry name" value="RNA_pol_sigma70_r4_t2"/>
</dbReference>
<dbReference type="EMBL" id="VNWK01000012">
    <property type="protein sequence ID" value="TXJ98952.1"/>
    <property type="molecule type" value="Genomic_DNA"/>
</dbReference>
<dbReference type="SUPFAM" id="SSF88659">
    <property type="entry name" value="Sigma3 and sigma4 domains of RNA polymerase sigma factors"/>
    <property type="match status" value="1"/>
</dbReference>
<dbReference type="Proteomes" id="UP000321621">
    <property type="component" value="Unassembled WGS sequence"/>
</dbReference>
<dbReference type="CDD" id="cd06171">
    <property type="entry name" value="Sigma70_r4"/>
    <property type="match status" value="1"/>
</dbReference>
<feature type="domain" description="RNA polymerase sigma factor 70 region 4 type 2" evidence="7">
    <location>
        <begin position="117"/>
        <end position="168"/>
    </location>
</feature>
<dbReference type="AlphaFoldDB" id="A0A3A1NKH4"/>
<dbReference type="GO" id="GO:0006352">
    <property type="term" value="P:DNA-templated transcription initiation"/>
    <property type="evidence" value="ECO:0007669"/>
    <property type="project" value="InterPro"/>
</dbReference>
<dbReference type="GO" id="GO:0003677">
    <property type="term" value="F:DNA binding"/>
    <property type="evidence" value="ECO:0007669"/>
    <property type="project" value="UniProtKB-KW"/>
</dbReference>
<dbReference type="PANTHER" id="PTHR43133">
    <property type="entry name" value="RNA POLYMERASE ECF-TYPE SIGMA FACTO"/>
    <property type="match status" value="1"/>
</dbReference>
<reference evidence="8 10" key="1">
    <citation type="submission" date="2018-08" db="EMBL/GenBank/DDBJ databases">
        <title>Proposal of Muricauda 72 sp.nov. and Muricauda NH166 sp.nov., isolated from seawater.</title>
        <authorList>
            <person name="Cheng H."/>
            <person name="Wu Y.-H."/>
            <person name="Guo L.-L."/>
            <person name="Xu X.-W."/>
        </authorList>
    </citation>
    <scope>NUCLEOTIDE SEQUENCE [LARGE SCALE GENOMIC DNA]</scope>
    <source>
        <strain evidence="8 10">72</strain>
    </source>
</reference>
<evidence type="ECO:0000256" key="4">
    <source>
        <dbReference type="ARBA" id="ARBA00023125"/>
    </source>
</evidence>
<keyword evidence="5" id="KW-0804">Transcription</keyword>
<evidence type="ECO:0000313" key="11">
    <source>
        <dbReference type="Proteomes" id="UP000321621"/>
    </source>
</evidence>
<dbReference type="Pfam" id="PF04542">
    <property type="entry name" value="Sigma70_r2"/>
    <property type="match status" value="1"/>
</dbReference>
<organism evidence="8 10">
    <name type="scientific">Flagellimonas pelagia</name>
    <dbReference type="NCBI Taxonomy" id="2306998"/>
    <lineage>
        <taxon>Bacteria</taxon>
        <taxon>Pseudomonadati</taxon>
        <taxon>Bacteroidota</taxon>
        <taxon>Flavobacteriia</taxon>
        <taxon>Flavobacteriales</taxon>
        <taxon>Flavobacteriaceae</taxon>
        <taxon>Flagellimonas</taxon>
    </lineage>
</organism>
<gene>
    <name evidence="8" type="ORF">D2V05_04250</name>
    <name evidence="9" type="ORF">FQ017_04220</name>
</gene>
<dbReference type="PANTHER" id="PTHR43133:SF8">
    <property type="entry name" value="RNA POLYMERASE SIGMA FACTOR HI_1459-RELATED"/>
    <property type="match status" value="1"/>
</dbReference>
<dbReference type="NCBIfam" id="TIGR02937">
    <property type="entry name" value="sigma70-ECF"/>
    <property type="match status" value="1"/>
</dbReference>
<comment type="similarity">
    <text evidence="1">Belongs to the sigma-70 factor family. ECF subfamily.</text>
</comment>
<dbReference type="Gene3D" id="1.10.10.10">
    <property type="entry name" value="Winged helix-like DNA-binding domain superfamily/Winged helix DNA-binding domain"/>
    <property type="match status" value="1"/>
</dbReference>
<dbReference type="Gene3D" id="1.10.1740.10">
    <property type="match status" value="1"/>
</dbReference>
<dbReference type="Pfam" id="PF08281">
    <property type="entry name" value="Sigma70_r4_2"/>
    <property type="match status" value="1"/>
</dbReference>
<dbReference type="InterPro" id="IPR013325">
    <property type="entry name" value="RNA_pol_sigma_r2"/>
</dbReference>
<dbReference type="OrthoDB" id="9803470at2"/>
<name>A0A3A1NKH4_9FLAO</name>
<evidence type="ECO:0000256" key="1">
    <source>
        <dbReference type="ARBA" id="ARBA00010641"/>
    </source>
</evidence>
<proteinExistence type="inferred from homology"/>
<dbReference type="InterPro" id="IPR013324">
    <property type="entry name" value="RNA_pol_sigma_r3/r4-like"/>
</dbReference>
<keyword evidence="3" id="KW-0731">Sigma factor</keyword>
<dbReference type="InterPro" id="IPR007627">
    <property type="entry name" value="RNA_pol_sigma70_r2"/>
</dbReference>
<dbReference type="EMBL" id="QXFI01000012">
    <property type="protein sequence ID" value="RIV46253.1"/>
    <property type="molecule type" value="Genomic_DNA"/>
</dbReference>
<comment type="caution">
    <text evidence="8">The sequence shown here is derived from an EMBL/GenBank/DDBJ whole genome shotgun (WGS) entry which is preliminary data.</text>
</comment>
<reference evidence="9 11" key="2">
    <citation type="submission" date="2019-07" db="EMBL/GenBank/DDBJ databases">
        <title>Draft genome of two Muricauda strains isolated from deep sea.</title>
        <authorList>
            <person name="Sun C."/>
        </authorList>
    </citation>
    <scope>NUCLEOTIDE SEQUENCE [LARGE SCALE GENOMIC DNA]</scope>
    <source>
        <strain evidence="9 11">72</strain>
    </source>
</reference>
<evidence type="ECO:0000313" key="8">
    <source>
        <dbReference type="EMBL" id="RIV46253.1"/>
    </source>
</evidence>
<accession>A0A3A1NKH4</accession>
<evidence type="ECO:0000256" key="2">
    <source>
        <dbReference type="ARBA" id="ARBA00023015"/>
    </source>
</evidence>
<dbReference type="RefSeq" id="WP_119638985.1">
    <property type="nucleotide sequence ID" value="NZ_QXFI01000012.1"/>
</dbReference>
<sequence>MAAKTENHNNLTTFFNDEYGSLRSYVQSKIRDTSERDAEDIVQDVALRIFSRPDDAIPITNVGGFVYNAIRNRIIDIMRGKKERKLPSEDIDGQWQEFAELFYGDADNSYSPEMEAALKKAVSDLKPAYRDIIIAVDFEGYTYKEISERTGIPSGTLMSRRHRAMSELSKTLENIKEFNYGT</sequence>
<protein>
    <submittedName>
        <fullName evidence="8">RNA polymerase sigma factor</fullName>
    </submittedName>
</protein>
<evidence type="ECO:0000313" key="9">
    <source>
        <dbReference type="EMBL" id="TXJ98952.1"/>
    </source>
</evidence>
<evidence type="ECO:0000259" key="7">
    <source>
        <dbReference type="Pfam" id="PF08281"/>
    </source>
</evidence>
<keyword evidence="2" id="KW-0805">Transcription regulation</keyword>
<evidence type="ECO:0000256" key="3">
    <source>
        <dbReference type="ARBA" id="ARBA00023082"/>
    </source>
</evidence>
<evidence type="ECO:0000259" key="6">
    <source>
        <dbReference type="Pfam" id="PF04542"/>
    </source>
</evidence>
<dbReference type="Proteomes" id="UP000266691">
    <property type="component" value="Unassembled WGS sequence"/>
</dbReference>
<dbReference type="InterPro" id="IPR039425">
    <property type="entry name" value="RNA_pol_sigma-70-like"/>
</dbReference>
<dbReference type="SUPFAM" id="SSF88946">
    <property type="entry name" value="Sigma2 domain of RNA polymerase sigma factors"/>
    <property type="match status" value="1"/>
</dbReference>
<evidence type="ECO:0000313" key="10">
    <source>
        <dbReference type="Proteomes" id="UP000266691"/>
    </source>
</evidence>
<dbReference type="InterPro" id="IPR036388">
    <property type="entry name" value="WH-like_DNA-bd_sf"/>
</dbReference>
<dbReference type="GO" id="GO:0016987">
    <property type="term" value="F:sigma factor activity"/>
    <property type="evidence" value="ECO:0007669"/>
    <property type="project" value="UniProtKB-KW"/>
</dbReference>
<evidence type="ECO:0000256" key="5">
    <source>
        <dbReference type="ARBA" id="ARBA00023163"/>
    </source>
</evidence>
<keyword evidence="11" id="KW-1185">Reference proteome</keyword>